<evidence type="ECO:0000256" key="4">
    <source>
        <dbReference type="PIRSR" id="PIRSR005902-1"/>
    </source>
</evidence>
<dbReference type="Pfam" id="PF01026">
    <property type="entry name" value="TatD_DNase"/>
    <property type="match status" value="1"/>
</dbReference>
<feature type="binding site" evidence="4">
    <location>
        <position position="154"/>
    </location>
    <ligand>
        <name>a divalent metal cation</name>
        <dbReference type="ChEBI" id="CHEBI:60240"/>
        <label>2</label>
    </ligand>
</feature>
<dbReference type="EMBL" id="RXFM01000007">
    <property type="protein sequence ID" value="RST71313.1"/>
    <property type="molecule type" value="Genomic_DNA"/>
</dbReference>
<dbReference type="PANTHER" id="PTHR46124">
    <property type="entry name" value="D-AMINOACYL-TRNA DEACYLASE"/>
    <property type="match status" value="1"/>
</dbReference>
<dbReference type="GO" id="GO:0004536">
    <property type="term" value="F:DNA nuclease activity"/>
    <property type="evidence" value="ECO:0007669"/>
    <property type="project" value="InterPro"/>
</dbReference>
<keyword evidence="3" id="KW-0378">Hydrolase</keyword>
<dbReference type="GO" id="GO:0046872">
    <property type="term" value="F:metal ion binding"/>
    <property type="evidence" value="ECO:0007669"/>
    <property type="project" value="UniProtKB-KW"/>
</dbReference>
<reference evidence="6" key="1">
    <citation type="submission" date="2018-11" db="EMBL/GenBank/DDBJ databases">
        <title>Phylogenetic, genomic, and biogeographic characterization of a novel and ubiquitous marine invertebrate-associated Rickettsiales parasite, Candidatus Marinoinvertebrata rohwerii, gen. nov., sp. nov.</title>
        <authorList>
            <person name="Klinges J.G."/>
            <person name="Rosales S.M."/>
            <person name="Mcminds R."/>
            <person name="Shaver E.C."/>
            <person name="Shantz A."/>
            <person name="Peters E.C."/>
            <person name="Burkepile D.E."/>
            <person name="Silliman B.R."/>
            <person name="Vega Thurber R.L."/>
        </authorList>
    </citation>
    <scope>NUCLEOTIDE SEQUENCE [LARGE SCALE GENOMIC DNA]</scope>
    <source>
        <strain evidence="6">a_cerv_44</strain>
    </source>
</reference>
<dbReference type="Proteomes" id="UP000279470">
    <property type="component" value="Unassembled WGS sequence"/>
</dbReference>
<dbReference type="PROSITE" id="PS01137">
    <property type="entry name" value="TATD_1"/>
    <property type="match status" value="1"/>
</dbReference>
<evidence type="ECO:0000313" key="6">
    <source>
        <dbReference type="Proteomes" id="UP000279470"/>
    </source>
</evidence>
<evidence type="ECO:0000256" key="3">
    <source>
        <dbReference type="ARBA" id="ARBA00022801"/>
    </source>
</evidence>
<dbReference type="OrthoDB" id="9810005at2"/>
<evidence type="ECO:0000256" key="1">
    <source>
        <dbReference type="ARBA" id="ARBA00009275"/>
    </source>
</evidence>
<gene>
    <name evidence="5" type="ORF">EIC27_00935</name>
</gene>
<comment type="caution">
    <text evidence="5">The sequence shown here is derived from an EMBL/GenBank/DDBJ whole genome shotgun (WGS) entry which is preliminary data.</text>
</comment>
<dbReference type="FunFam" id="3.20.20.140:FF:000005">
    <property type="entry name" value="TatD family hydrolase"/>
    <property type="match status" value="1"/>
</dbReference>
<feature type="binding site" evidence="4">
    <location>
        <position position="6"/>
    </location>
    <ligand>
        <name>a divalent metal cation</name>
        <dbReference type="ChEBI" id="CHEBI:60240"/>
        <label>1</label>
    </ligand>
</feature>
<dbReference type="PIRSF" id="PIRSF005902">
    <property type="entry name" value="DNase_TatD"/>
    <property type="match status" value="1"/>
</dbReference>
<protein>
    <submittedName>
        <fullName evidence="5">TatD family deoxyribonuclease</fullName>
    </submittedName>
</protein>
<organism evidence="5 6">
    <name type="scientific">Candidatus Aquarickettsia rohweri</name>
    <dbReference type="NCBI Taxonomy" id="2602574"/>
    <lineage>
        <taxon>Bacteria</taxon>
        <taxon>Pseudomonadati</taxon>
        <taxon>Pseudomonadota</taxon>
        <taxon>Alphaproteobacteria</taxon>
        <taxon>Rickettsiales</taxon>
        <taxon>Candidatus Midichloriaceae</taxon>
        <taxon>Candidatus Aquarickettsia</taxon>
    </lineage>
</organism>
<evidence type="ECO:0000313" key="5">
    <source>
        <dbReference type="EMBL" id="RST71313.1"/>
    </source>
</evidence>
<dbReference type="Gene3D" id="3.20.20.140">
    <property type="entry name" value="Metal-dependent hydrolases"/>
    <property type="match status" value="1"/>
</dbReference>
<dbReference type="InterPro" id="IPR018228">
    <property type="entry name" value="DNase_TatD-rel_CS"/>
</dbReference>
<dbReference type="SUPFAM" id="SSF51556">
    <property type="entry name" value="Metallo-dependent hydrolases"/>
    <property type="match status" value="1"/>
</dbReference>
<name>A0A3S0AC80_9RICK</name>
<dbReference type="GO" id="GO:0016788">
    <property type="term" value="F:hydrolase activity, acting on ester bonds"/>
    <property type="evidence" value="ECO:0007669"/>
    <property type="project" value="InterPro"/>
</dbReference>
<dbReference type="NCBIfam" id="TIGR00010">
    <property type="entry name" value="YchF/TatD family DNA exonuclease"/>
    <property type="match status" value="1"/>
</dbReference>
<dbReference type="AlphaFoldDB" id="A0A3S0AC80"/>
<comment type="similarity">
    <text evidence="1">Belongs to the metallo-dependent hydrolases superfamily. TatD-type hydrolase family.</text>
</comment>
<sequence length="258" mass="29455">MLVDSHCHLDFEVLNRDLESVIQRAFDNNIGLMQTICTKISGFDKIYKLSESHNKIFCSIGNHPLNLVEEGVIKAEEILKFTNKPKVIGIGETGLDYYYSKDNEKVQKESFIEHIIAAQESKLPIIVHTRSADKDTVEILKKYMKIKKFSGVIHCFTASQWLANECVDMGFYISASGIVTFKNAKDIQQIFKKIPVEKILLETDAPYLAPVPMRGKDNEPAYLKYTAEFMAKLLDLDLNNFIDITTKNFFNLFNKAKV</sequence>
<keyword evidence="2 4" id="KW-0479">Metal-binding</keyword>
<feature type="binding site" evidence="4">
    <location>
        <position position="204"/>
    </location>
    <ligand>
        <name>a divalent metal cation</name>
        <dbReference type="ChEBI" id="CHEBI:60240"/>
        <label>1</label>
    </ligand>
</feature>
<dbReference type="RefSeq" id="WP_126044290.1">
    <property type="nucleotide sequence ID" value="NZ_RXFM01000007.1"/>
</dbReference>
<dbReference type="InterPro" id="IPR015991">
    <property type="entry name" value="TatD/YcfH-like"/>
</dbReference>
<evidence type="ECO:0000256" key="2">
    <source>
        <dbReference type="ARBA" id="ARBA00022723"/>
    </source>
</evidence>
<dbReference type="InterPro" id="IPR032466">
    <property type="entry name" value="Metal_Hydrolase"/>
</dbReference>
<proteinExistence type="inferred from homology"/>
<keyword evidence="6" id="KW-1185">Reference proteome</keyword>
<feature type="binding site" evidence="4">
    <location>
        <position position="8"/>
    </location>
    <ligand>
        <name>a divalent metal cation</name>
        <dbReference type="ChEBI" id="CHEBI:60240"/>
        <label>1</label>
    </ligand>
</feature>
<feature type="binding site" evidence="4">
    <location>
        <position position="92"/>
    </location>
    <ligand>
        <name>a divalent metal cation</name>
        <dbReference type="ChEBI" id="CHEBI:60240"/>
        <label>1</label>
    </ligand>
</feature>
<dbReference type="CDD" id="cd01310">
    <property type="entry name" value="TatD_DNAse"/>
    <property type="match status" value="1"/>
</dbReference>
<feature type="binding site" evidence="4">
    <location>
        <position position="128"/>
    </location>
    <ligand>
        <name>a divalent metal cation</name>
        <dbReference type="ChEBI" id="CHEBI:60240"/>
        <label>2</label>
    </ligand>
</feature>
<dbReference type="InterPro" id="IPR001130">
    <property type="entry name" value="TatD-like"/>
</dbReference>
<dbReference type="PANTHER" id="PTHR46124:SF2">
    <property type="entry name" value="D-AMINOACYL-TRNA DEACYLASE"/>
    <property type="match status" value="1"/>
</dbReference>
<accession>A0A3S0AC80</accession>